<dbReference type="KEGG" id="mya:MORIYA_3319"/>
<gene>
    <name evidence="3" type="ORF">MORIYA_3319</name>
</gene>
<reference evidence="4" key="1">
    <citation type="submission" date="2018-05" db="EMBL/GenBank/DDBJ databases">
        <authorList>
            <person name="Cea G.-C."/>
            <person name="William W."/>
        </authorList>
    </citation>
    <scope>NUCLEOTIDE SEQUENCE [LARGE SCALE GENOMIC DNA]</scope>
    <source>
        <strain evidence="4">DB21MT 5</strain>
    </source>
</reference>
<dbReference type="EMBL" id="LS483250">
    <property type="protein sequence ID" value="SQD79774.1"/>
    <property type="molecule type" value="Genomic_DNA"/>
</dbReference>
<dbReference type="GO" id="GO:0016757">
    <property type="term" value="F:glycosyltransferase activity"/>
    <property type="evidence" value="ECO:0007669"/>
    <property type="project" value="InterPro"/>
</dbReference>
<evidence type="ECO:0000259" key="2">
    <source>
        <dbReference type="Pfam" id="PF13477"/>
    </source>
</evidence>
<evidence type="ECO:0000259" key="1">
    <source>
        <dbReference type="Pfam" id="PF00534"/>
    </source>
</evidence>
<dbReference type="Gene3D" id="3.40.50.2000">
    <property type="entry name" value="Glycogen Phosphorylase B"/>
    <property type="match status" value="2"/>
</dbReference>
<organism evidence="3 4">
    <name type="scientific">Moritella yayanosii</name>
    <dbReference type="NCBI Taxonomy" id="69539"/>
    <lineage>
        <taxon>Bacteria</taxon>
        <taxon>Pseudomonadati</taxon>
        <taxon>Pseudomonadota</taxon>
        <taxon>Gammaproteobacteria</taxon>
        <taxon>Alteromonadales</taxon>
        <taxon>Moritellaceae</taxon>
        <taxon>Moritella</taxon>
    </lineage>
</organism>
<dbReference type="AlphaFoldDB" id="A0A330LS29"/>
<feature type="domain" description="Glycosyl transferase family 1" evidence="1">
    <location>
        <begin position="175"/>
        <end position="327"/>
    </location>
</feature>
<dbReference type="PANTHER" id="PTHR45947">
    <property type="entry name" value="SULFOQUINOVOSYL TRANSFERASE SQD2"/>
    <property type="match status" value="1"/>
</dbReference>
<dbReference type="SUPFAM" id="SSF53756">
    <property type="entry name" value="UDP-Glycosyltransferase/glycogen phosphorylase"/>
    <property type="match status" value="1"/>
</dbReference>
<dbReference type="InterPro" id="IPR001296">
    <property type="entry name" value="Glyco_trans_1"/>
</dbReference>
<dbReference type="RefSeq" id="WP_112716658.1">
    <property type="nucleotide sequence ID" value="NZ_LS483250.1"/>
</dbReference>
<dbReference type="InterPro" id="IPR050194">
    <property type="entry name" value="Glycosyltransferase_grp1"/>
</dbReference>
<accession>A0A330LS29</accession>
<dbReference type="PANTHER" id="PTHR45947:SF3">
    <property type="entry name" value="SULFOQUINOVOSYL TRANSFERASE SQD2"/>
    <property type="match status" value="1"/>
</dbReference>
<name>A0A330LS29_9GAMM</name>
<proteinExistence type="predicted"/>
<dbReference type="Proteomes" id="UP000250163">
    <property type="component" value="Chromosome MORIYA"/>
</dbReference>
<dbReference type="Pfam" id="PF13477">
    <property type="entry name" value="Glyco_trans_4_2"/>
    <property type="match status" value="1"/>
</dbReference>
<evidence type="ECO:0000313" key="4">
    <source>
        <dbReference type="Proteomes" id="UP000250163"/>
    </source>
</evidence>
<evidence type="ECO:0000313" key="3">
    <source>
        <dbReference type="EMBL" id="SQD79774.1"/>
    </source>
</evidence>
<dbReference type="InterPro" id="IPR028098">
    <property type="entry name" value="Glyco_trans_4-like_N"/>
</dbReference>
<protein>
    <submittedName>
        <fullName evidence="3">Uncharacterized protein</fullName>
    </submittedName>
</protein>
<sequence length="350" mass="39589">MNKVIIISNASSTHTVRWVNAIALKKFDVYLITQHDVMKGVSKNVNVIKLPFSGFKGYFFNVFALRKIIGELKPDNIHVHFASGYGTLALNARIKYLLSVWGSDVFRFPQQNKLNKFLLERVLNNATQIFSTSFAMKDETLKYTSKDIQVIPFGVSPDLYSNPNYSERSGTVTFGLAKVLEARYGVDTLLQSFAKLKKETDIQLKLEIAGDGPERRNLEILSKKLNIESSVKFLGWIHNADLHKFYKNIDVMVVPSREESFGVVAVEAGAAHLPCIVTDVGGLPEVILHDKTGIVVPVDDVYLMSRAMHKLAKDKPLRIQLGQKAYNNVIVKYDWNKNVDEMCNWYERGK</sequence>
<feature type="domain" description="Glycosyltransferase subfamily 4-like N-terminal" evidence="2">
    <location>
        <begin position="3"/>
        <end position="133"/>
    </location>
</feature>
<keyword evidence="4" id="KW-1185">Reference proteome</keyword>
<dbReference type="Pfam" id="PF00534">
    <property type="entry name" value="Glycos_transf_1"/>
    <property type="match status" value="1"/>
</dbReference>
<dbReference type="OrthoDB" id="832722at2"/>